<evidence type="ECO:0000313" key="4">
    <source>
        <dbReference type="EMBL" id="QBI21609.1"/>
    </source>
</evidence>
<dbReference type="InterPro" id="IPR000551">
    <property type="entry name" value="MerR-type_HTH_dom"/>
</dbReference>
<dbReference type="PANTHER" id="PTHR30204:SF3">
    <property type="entry name" value="HTH MERR-TYPE DOMAIN-CONTAINING PROTEIN"/>
    <property type="match status" value="1"/>
</dbReference>
<accession>A0A411YK63</accession>
<name>A0A411YK63_9ACTN</name>
<dbReference type="EMBL" id="CP036402">
    <property type="protein sequence ID" value="QBI21609.1"/>
    <property type="molecule type" value="Genomic_DNA"/>
</dbReference>
<organism evidence="4 5">
    <name type="scientific">Egibacter rhizosphaerae</name>
    <dbReference type="NCBI Taxonomy" id="1670831"/>
    <lineage>
        <taxon>Bacteria</taxon>
        <taxon>Bacillati</taxon>
        <taxon>Actinomycetota</taxon>
        <taxon>Nitriliruptoria</taxon>
        <taxon>Egibacterales</taxon>
        <taxon>Egibacteraceae</taxon>
        <taxon>Egibacter</taxon>
    </lineage>
</organism>
<dbReference type="RefSeq" id="WP_131156601.1">
    <property type="nucleotide sequence ID" value="NZ_CP036402.1"/>
</dbReference>
<dbReference type="PROSITE" id="PS50937">
    <property type="entry name" value="HTH_MERR_2"/>
    <property type="match status" value="1"/>
</dbReference>
<dbReference type="AlphaFoldDB" id="A0A411YK63"/>
<dbReference type="InterPro" id="IPR047057">
    <property type="entry name" value="MerR_fam"/>
</dbReference>
<feature type="compositionally biased region" description="Pro residues" evidence="2">
    <location>
        <begin position="164"/>
        <end position="173"/>
    </location>
</feature>
<evidence type="ECO:0000259" key="3">
    <source>
        <dbReference type="PROSITE" id="PS50937"/>
    </source>
</evidence>
<keyword evidence="5" id="KW-1185">Reference proteome</keyword>
<dbReference type="InterPro" id="IPR009061">
    <property type="entry name" value="DNA-bd_dom_put_sf"/>
</dbReference>
<dbReference type="GO" id="GO:0003677">
    <property type="term" value="F:DNA binding"/>
    <property type="evidence" value="ECO:0007669"/>
    <property type="project" value="UniProtKB-KW"/>
</dbReference>
<dbReference type="SUPFAM" id="SSF46955">
    <property type="entry name" value="Putative DNA-binding domain"/>
    <property type="match status" value="1"/>
</dbReference>
<dbReference type="Gene3D" id="1.10.1660.10">
    <property type="match status" value="1"/>
</dbReference>
<dbReference type="PANTHER" id="PTHR30204">
    <property type="entry name" value="REDOX-CYCLING DRUG-SENSING TRANSCRIPTIONAL ACTIVATOR SOXR"/>
    <property type="match status" value="1"/>
</dbReference>
<gene>
    <name evidence="4" type="ORF">ER308_19925</name>
</gene>
<protein>
    <submittedName>
        <fullName evidence="4">MerR family transcriptional regulator</fullName>
    </submittedName>
</protein>
<feature type="region of interest" description="Disordered" evidence="2">
    <location>
        <begin position="147"/>
        <end position="173"/>
    </location>
</feature>
<dbReference type="GO" id="GO:0003700">
    <property type="term" value="F:DNA-binding transcription factor activity"/>
    <property type="evidence" value="ECO:0007669"/>
    <property type="project" value="InterPro"/>
</dbReference>
<proteinExistence type="predicted"/>
<dbReference type="SMART" id="SM00422">
    <property type="entry name" value="HTH_MERR"/>
    <property type="match status" value="1"/>
</dbReference>
<sequence>MSGERPNRYLRDIPLPGLGGPAGYRGPHVCEIVGISYRQLDYWTTTGLVSASVRGADGSGTQRLYSFEDIVQLKVIKRLLDTGVSLQRIRSALEFVRDRGLDLRNVTLMSDGTTVYAADDDARIVDLLRSGQGVFAIAVEPLAQETEGEVADLPREHAYEDPAVPSPPEVQSG</sequence>
<evidence type="ECO:0000313" key="5">
    <source>
        <dbReference type="Proteomes" id="UP000291469"/>
    </source>
</evidence>
<evidence type="ECO:0000256" key="1">
    <source>
        <dbReference type="ARBA" id="ARBA00023125"/>
    </source>
</evidence>
<dbReference type="KEGG" id="erz:ER308_19925"/>
<keyword evidence="1" id="KW-0238">DNA-binding</keyword>
<dbReference type="OrthoDB" id="7410529at2"/>
<evidence type="ECO:0000256" key="2">
    <source>
        <dbReference type="SAM" id="MobiDB-lite"/>
    </source>
</evidence>
<feature type="domain" description="HTH merR-type" evidence="3">
    <location>
        <begin position="31"/>
        <end position="95"/>
    </location>
</feature>
<dbReference type="Pfam" id="PF13411">
    <property type="entry name" value="MerR_1"/>
    <property type="match status" value="1"/>
</dbReference>
<dbReference type="Proteomes" id="UP000291469">
    <property type="component" value="Chromosome"/>
</dbReference>
<reference evidence="4 5" key="1">
    <citation type="submission" date="2019-01" db="EMBL/GenBank/DDBJ databases">
        <title>Egibacter rhizosphaerae EGI 80759T.</title>
        <authorList>
            <person name="Chen D.-D."/>
            <person name="Tian Y."/>
            <person name="Jiao J.-Y."/>
            <person name="Zhang X.-T."/>
            <person name="Zhang Y.-G."/>
            <person name="Zhang Y."/>
            <person name="Xiao M."/>
            <person name="Shu W.-S."/>
            <person name="Li W.-J."/>
        </authorList>
    </citation>
    <scope>NUCLEOTIDE SEQUENCE [LARGE SCALE GENOMIC DNA]</scope>
    <source>
        <strain evidence="4 5">EGI 80759</strain>
    </source>
</reference>